<evidence type="ECO:0000256" key="2">
    <source>
        <dbReference type="ARBA" id="ARBA00023180"/>
    </source>
</evidence>
<evidence type="ECO:0000313" key="5">
    <source>
        <dbReference type="EMBL" id="GCB77984.1"/>
    </source>
</evidence>
<dbReference type="SUPFAM" id="SSF57567">
    <property type="entry name" value="Serine protease inhibitors"/>
    <property type="match status" value="1"/>
</dbReference>
<dbReference type="InterPro" id="IPR014853">
    <property type="entry name" value="VWF/SSPO/ZAN-like_Cys-rich_dom"/>
</dbReference>
<keyword evidence="1" id="KW-1015">Disulfide bond</keyword>
<dbReference type="PROSITE" id="PS51233">
    <property type="entry name" value="VWFD"/>
    <property type="match status" value="2"/>
</dbReference>
<dbReference type="InterPro" id="IPR001507">
    <property type="entry name" value="ZP_dom"/>
</dbReference>
<protein>
    <recommendedName>
        <fullName evidence="7">VWFD domain-containing protein</fullName>
    </recommendedName>
</protein>
<dbReference type="PANTHER" id="PTHR11339:SF374">
    <property type="entry name" value="ZONADHESIN"/>
    <property type="match status" value="1"/>
</dbReference>
<dbReference type="InterPro" id="IPR025615">
    <property type="entry name" value="TILa_dom"/>
</dbReference>
<dbReference type="InterPro" id="IPR001846">
    <property type="entry name" value="VWF_type-D"/>
</dbReference>
<dbReference type="SMART" id="SM00832">
    <property type="entry name" value="C8"/>
    <property type="match status" value="3"/>
</dbReference>
<evidence type="ECO:0000256" key="1">
    <source>
        <dbReference type="ARBA" id="ARBA00023157"/>
    </source>
</evidence>
<feature type="domain" description="VWFD" evidence="4">
    <location>
        <begin position="419"/>
        <end position="595"/>
    </location>
</feature>
<dbReference type="PANTHER" id="PTHR11339">
    <property type="entry name" value="EXTRACELLULAR MATRIX GLYCOPROTEIN RELATED"/>
    <property type="match status" value="1"/>
</dbReference>
<evidence type="ECO:0000313" key="6">
    <source>
        <dbReference type="Proteomes" id="UP000288216"/>
    </source>
</evidence>
<reference evidence="5 6" key="1">
    <citation type="journal article" date="2018" name="Nat. Ecol. Evol.">
        <title>Shark genomes provide insights into elasmobranch evolution and the origin of vertebrates.</title>
        <authorList>
            <person name="Hara Y"/>
            <person name="Yamaguchi K"/>
            <person name="Onimaru K"/>
            <person name="Kadota M"/>
            <person name="Koyanagi M"/>
            <person name="Keeley SD"/>
            <person name="Tatsumi K"/>
            <person name="Tanaka K"/>
            <person name="Motone F"/>
            <person name="Kageyama Y"/>
            <person name="Nozu R"/>
            <person name="Adachi N"/>
            <person name="Nishimura O"/>
            <person name="Nakagawa R"/>
            <person name="Tanegashima C"/>
            <person name="Kiyatake I"/>
            <person name="Matsumoto R"/>
            <person name="Murakumo K"/>
            <person name="Nishida K"/>
            <person name="Terakita A"/>
            <person name="Kuratani S"/>
            <person name="Sato K"/>
            <person name="Hyodo S Kuraku.S."/>
        </authorList>
    </citation>
    <scope>NUCLEOTIDE SEQUENCE [LARGE SCALE GENOMIC DNA]</scope>
</reference>
<evidence type="ECO:0000259" key="3">
    <source>
        <dbReference type="PROSITE" id="PS51034"/>
    </source>
</evidence>
<comment type="caution">
    <text evidence="5">The sequence shown here is derived from an EMBL/GenBank/DDBJ whole genome shotgun (WGS) entry which is preliminary data.</text>
</comment>
<organism evidence="5 6">
    <name type="scientific">Scyliorhinus torazame</name>
    <name type="common">Cloudy catshark</name>
    <name type="synonym">Catulus torazame</name>
    <dbReference type="NCBI Taxonomy" id="75743"/>
    <lineage>
        <taxon>Eukaryota</taxon>
        <taxon>Metazoa</taxon>
        <taxon>Chordata</taxon>
        <taxon>Craniata</taxon>
        <taxon>Vertebrata</taxon>
        <taxon>Chondrichthyes</taxon>
        <taxon>Elasmobranchii</taxon>
        <taxon>Galeomorphii</taxon>
        <taxon>Galeoidea</taxon>
        <taxon>Carcharhiniformes</taxon>
        <taxon>Scyliorhinidae</taxon>
        <taxon>Scyliorhinus</taxon>
    </lineage>
</organism>
<sequence>MNGESSDEFQLPNGTIVTSDVEFGKNWKVFDDDLLCADECGNECRLCTQEQVTLYGGEGYCGLMDKADGPFSTCRSALPPQDFIQSCTYDLCANEGSTLSLCQALNTYSARCRVNGEAFNLPVRLESGKITLSQSGSAALLQTDFGLRVSYDWNHYAVVSVPGIYSGSLCGLCGNFNGDGVDDFLSPNGTTMSTASAFGNSWKTATSGASCGGDPGLPSPLCTEADRRGYTSERSCGVLTNTRGPFRQCHSVLSPTTYSENCVFDLCVLAGKHETLCQAIESYVAECQRRGVSIEDWRNATGCDVRCPENSHFEVCGNPCHGNCVNVSVSSSCDLRCSEGCFCNNGYLRSGDSCVSPNQCGCFHNGVYLKVGEAVLTDNCRSRCQCFARGDVRCVPAGCGRTEECTTRKGQRGCFSSFRSCTVTGDPHYLTFDGALAHFQGTGDYDIAKVSNPSSVPWFRVTVEKRHRRKNLVSFVSRVHVYLLGVHITIENGRGVLVNGTTVLTPHNIPSLATISHLDGFIVVDAVNNVEVHYDGRSTVLVRVGPEYANRLCGMCGDFNGNLMDDKVLPTGQRARSDNEFGNSWKTENSDLRCEDDNRNVEVDGPRTAQFQSLCSIILNQTGPFAVCHLHLDPMNYYTACVYDLCVYGTNNLMLCGAIKAYEKACNVQGVSIPSWQASQNCPSQHPCEEQLCRGHEWCGEQRGVFGCFCEDGSGTTQDKIYDYRLTCNGNNSEISLSRCLLFNDGWHSRYFHLNDPSCVGQVTNGRLVFHFDSSRRFCGSNLKVNNTHFNHSNTIRASIIEGYGIVSRNRTISLEFSCALPLTTNISFFASDNVLQSGGF</sequence>
<evidence type="ECO:0000259" key="4">
    <source>
        <dbReference type="PROSITE" id="PS51233"/>
    </source>
</evidence>
<dbReference type="Gene3D" id="2.10.25.10">
    <property type="entry name" value="Laminin"/>
    <property type="match status" value="1"/>
</dbReference>
<dbReference type="FunFam" id="2.10.25.10:FF:000055">
    <property type="entry name" value="alpha-tectorin isoform X1"/>
    <property type="match status" value="1"/>
</dbReference>
<feature type="domain" description="ZP" evidence="3">
    <location>
        <begin position="727"/>
        <end position="841"/>
    </location>
</feature>
<dbReference type="InterPro" id="IPR050780">
    <property type="entry name" value="Mucin_vWF_Thrombospondin_sf"/>
</dbReference>
<dbReference type="InterPro" id="IPR036084">
    <property type="entry name" value="Ser_inhib-like_sf"/>
</dbReference>
<name>A0A401PXW4_SCYTO</name>
<dbReference type="GO" id="GO:0031012">
    <property type="term" value="C:extracellular matrix"/>
    <property type="evidence" value="ECO:0007669"/>
    <property type="project" value="TreeGrafter"/>
</dbReference>
<dbReference type="EMBL" id="BFAA01010362">
    <property type="protein sequence ID" value="GCB77984.1"/>
    <property type="molecule type" value="Genomic_DNA"/>
</dbReference>
<feature type="domain" description="VWFD" evidence="4">
    <location>
        <begin position="17"/>
        <end position="212"/>
    </location>
</feature>
<dbReference type="STRING" id="75743.A0A401PXW4"/>
<dbReference type="Gene3D" id="2.60.40.3210">
    <property type="entry name" value="Zona pellucida, ZP-N domain"/>
    <property type="match status" value="1"/>
</dbReference>
<dbReference type="SMART" id="SM00216">
    <property type="entry name" value="VWD"/>
    <property type="match status" value="2"/>
</dbReference>
<dbReference type="GO" id="GO:0005615">
    <property type="term" value="C:extracellular space"/>
    <property type="evidence" value="ECO:0007669"/>
    <property type="project" value="TreeGrafter"/>
</dbReference>
<evidence type="ECO:0008006" key="7">
    <source>
        <dbReference type="Google" id="ProtNLM"/>
    </source>
</evidence>
<proteinExistence type="predicted"/>
<dbReference type="OMA" id="HITIENG"/>
<dbReference type="InterPro" id="IPR002919">
    <property type="entry name" value="TIL_dom"/>
</dbReference>
<accession>A0A401PXW4</accession>
<dbReference type="Pfam" id="PF00094">
    <property type="entry name" value="VWD"/>
    <property type="match status" value="2"/>
</dbReference>
<dbReference type="Pfam" id="PF12714">
    <property type="entry name" value="TILa"/>
    <property type="match status" value="1"/>
</dbReference>
<dbReference type="CDD" id="cd19941">
    <property type="entry name" value="TIL"/>
    <property type="match status" value="1"/>
</dbReference>
<keyword evidence="6" id="KW-1185">Reference proteome</keyword>
<gene>
    <name evidence="5" type="ORF">scyTo_0016770</name>
</gene>
<dbReference type="OrthoDB" id="9949796at2759"/>
<dbReference type="Pfam" id="PF01826">
    <property type="entry name" value="TIL"/>
    <property type="match status" value="1"/>
</dbReference>
<dbReference type="AlphaFoldDB" id="A0A401PXW4"/>
<dbReference type="Pfam" id="PF08742">
    <property type="entry name" value="C8"/>
    <property type="match status" value="2"/>
</dbReference>
<dbReference type="Proteomes" id="UP000288216">
    <property type="component" value="Unassembled WGS sequence"/>
</dbReference>
<keyword evidence="2" id="KW-0325">Glycoprotein</keyword>
<dbReference type="PROSITE" id="PS51034">
    <property type="entry name" value="ZP_2"/>
    <property type="match status" value="1"/>
</dbReference>